<dbReference type="EMBL" id="GG698906">
    <property type="protein sequence ID" value="EEU42092.1"/>
    <property type="molecule type" value="Genomic_DNA"/>
</dbReference>
<dbReference type="InParanoid" id="C7Z211"/>
<keyword evidence="2" id="KW-0472">Membrane</keyword>
<gene>
    <name evidence="3" type="ORF">NECHADRAFT_85986</name>
</gene>
<organism evidence="3 4">
    <name type="scientific">Fusarium vanettenii (strain ATCC MYA-4622 / CBS 123669 / FGSC 9596 / NRRL 45880 / 77-13-4)</name>
    <name type="common">Fusarium solani subsp. pisi</name>
    <dbReference type="NCBI Taxonomy" id="660122"/>
    <lineage>
        <taxon>Eukaryota</taxon>
        <taxon>Fungi</taxon>
        <taxon>Dikarya</taxon>
        <taxon>Ascomycota</taxon>
        <taxon>Pezizomycotina</taxon>
        <taxon>Sordariomycetes</taxon>
        <taxon>Hypocreomycetidae</taxon>
        <taxon>Hypocreales</taxon>
        <taxon>Nectriaceae</taxon>
        <taxon>Fusarium</taxon>
        <taxon>Fusarium solani species complex</taxon>
        <taxon>Fusarium vanettenii</taxon>
    </lineage>
</organism>
<proteinExistence type="predicted"/>
<feature type="region of interest" description="Disordered" evidence="1">
    <location>
        <begin position="51"/>
        <end position="88"/>
    </location>
</feature>
<evidence type="ECO:0000256" key="1">
    <source>
        <dbReference type="SAM" id="MobiDB-lite"/>
    </source>
</evidence>
<evidence type="ECO:0000313" key="3">
    <source>
        <dbReference type="EMBL" id="EEU42092.1"/>
    </source>
</evidence>
<dbReference type="KEGG" id="nhe:NECHADRAFT_85986"/>
<feature type="transmembrane region" description="Helical" evidence="2">
    <location>
        <begin position="116"/>
        <end position="136"/>
    </location>
</feature>
<sequence>MNDTTLEAPQEVQDSRYEYLDSPIFWVFLFFLIGNFCFQLHYADLSARPKDHPNHTRAHKHTTVDYPEETETTTSAHGGPVDVNSPQTTKTGCCESTTIFKWKPLSPVITSRNIQCLAVVFSSIILLAQLMEGYWIMETLARFTLQGPVDNEPSPIKPFVLLSLILHCLRFLFILLAWAFLIVFGILLVMNQCDFIIAVLETRIEVHHAGCQYAAKTEERVSEDNDSDLERGTYTQLEVIWESPGE</sequence>
<keyword evidence="2" id="KW-0812">Transmembrane</keyword>
<evidence type="ECO:0000313" key="4">
    <source>
        <dbReference type="Proteomes" id="UP000005206"/>
    </source>
</evidence>
<dbReference type="RefSeq" id="XP_003047805.1">
    <property type="nucleotide sequence ID" value="XM_003047759.1"/>
</dbReference>
<dbReference type="GeneID" id="9671769"/>
<accession>C7Z211</accession>
<name>C7Z211_FUSV7</name>
<feature type="transmembrane region" description="Helical" evidence="2">
    <location>
        <begin position="156"/>
        <end position="189"/>
    </location>
</feature>
<evidence type="ECO:0000256" key="2">
    <source>
        <dbReference type="SAM" id="Phobius"/>
    </source>
</evidence>
<dbReference type="VEuPathDB" id="FungiDB:NECHADRAFT_85986"/>
<dbReference type="Proteomes" id="UP000005206">
    <property type="component" value="Chromosome 10"/>
</dbReference>
<dbReference type="AlphaFoldDB" id="C7Z211"/>
<keyword evidence="2" id="KW-1133">Transmembrane helix</keyword>
<reference evidence="3 4" key="1">
    <citation type="journal article" date="2009" name="PLoS Genet.">
        <title>The genome of Nectria haematococca: contribution of supernumerary chromosomes to gene expansion.</title>
        <authorList>
            <person name="Coleman J.J."/>
            <person name="Rounsley S.D."/>
            <person name="Rodriguez-Carres M."/>
            <person name="Kuo A."/>
            <person name="Wasmann C.C."/>
            <person name="Grimwood J."/>
            <person name="Schmutz J."/>
            <person name="Taga M."/>
            <person name="White G.J."/>
            <person name="Zhou S."/>
            <person name="Schwartz D.C."/>
            <person name="Freitag M."/>
            <person name="Ma L.J."/>
            <person name="Danchin E.G."/>
            <person name="Henrissat B."/>
            <person name="Coutinho P.M."/>
            <person name="Nelson D.R."/>
            <person name="Straney D."/>
            <person name="Napoli C.A."/>
            <person name="Barker B.M."/>
            <person name="Gribskov M."/>
            <person name="Rep M."/>
            <person name="Kroken S."/>
            <person name="Molnar I."/>
            <person name="Rensing C."/>
            <person name="Kennell J.C."/>
            <person name="Zamora J."/>
            <person name="Farman M.L."/>
            <person name="Selker E.U."/>
            <person name="Salamov A."/>
            <person name="Shapiro H."/>
            <person name="Pangilinan J."/>
            <person name="Lindquist E."/>
            <person name="Lamers C."/>
            <person name="Grigoriev I.V."/>
            <person name="Geiser D.M."/>
            <person name="Covert S.F."/>
            <person name="Temporini E."/>
            <person name="Vanetten H.D."/>
        </authorList>
    </citation>
    <scope>NUCLEOTIDE SEQUENCE [LARGE SCALE GENOMIC DNA]</scope>
    <source>
        <strain evidence="4">ATCC MYA-4622 / CBS 123669 / FGSC 9596 / NRRL 45880 / 77-13-4</strain>
    </source>
</reference>
<dbReference type="OrthoDB" id="5093825at2759"/>
<feature type="transmembrane region" description="Helical" evidence="2">
    <location>
        <begin position="24"/>
        <end position="43"/>
    </location>
</feature>
<protein>
    <submittedName>
        <fullName evidence="3">Uncharacterized protein</fullName>
    </submittedName>
</protein>
<keyword evidence="4" id="KW-1185">Reference proteome</keyword>
<dbReference type="HOGENOM" id="CLU_1210126_0_0_1"/>